<dbReference type="GO" id="GO:0005643">
    <property type="term" value="C:nuclear pore"/>
    <property type="evidence" value="ECO:0007669"/>
    <property type="project" value="UniProtKB-ARBA"/>
</dbReference>
<dbReference type="AlphaFoldDB" id="A0A077Z7I7"/>
<dbReference type="STRING" id="36087.A0A077Z7I7"/>
<protein>
    <submittedName>
        <fullName evidence="6">Nup160 domain containing protein</fullName>
    </submittedName>
</protein>
<dbReference type="GO" id="GO:0017056">
    <property type="term" value="F:structural constituent of nuclear pore"/>
    <property type="evidence" value="ECO:0007669"/>
    <property type="project" value="TreeGrafter"/>
</dbReference>
<evidence type="ECO:0000256" key="4">
    <source>
        <dbReference type="SAM" id="SignalP"/>
    </source>
</evidence>
<accession>A0A077Z7I7</accession>
<keyword evidence="3" id="KW-0539">Nucleus</keyword>
<evidence type="ECO:0000313" key="7">
    <source>
        <dbReference type="Proteomes" id="UP000030665"/>
    </source>
</evidence>
<proteinExistence type="predicted"/>
<keyword evidence="4" id="KW-0732">Signal</keyword>
<keyword evidence="2" id="KW-0813">Transport</keyword>
<evidence type="ECO:0000256" key="2">
    <source>
        <dbReference type="ARBA" id="ARBA00022448"/>
    </source>
</evidence>
<organism evidence="6 7">
    <name type="scientific">Trichuris trichiura</name>
    <name type="common">Whipworm</name>
    <name type="synonym">Trichocephalus trichiurus</name>
    <dbReference type="NCBI Taxonomy" id="36087"/>
    <lineage>
        <taxon>Eukaryota</taxon>
        <taxon>Metazoa</taxon>
        <taxon>Ecdysozoa</taxon>
        <taxon>Nematoda</taxon>
        <taxon>Enoplea</taxon>
        <taxon>Dorylaimia</taxon>
        <taxon>Trichinellida</taxon>
        <taxon>Trichuridae</taxon>
        <taxon>Trichuris</taxon>
    </lineage>
</organism>
<dbReference type="OrthoDB" id="67716at2759"/>
<reference evidence="6" key="1">
    <citation type="submission" date="2014-01" db="EMBL/GenBank/DDBJ databases">
        <authorList>
            <person name="Aslett M."/>
        </authorList>
    </citation>
    <scope>NUCLEOTIDE SEQUENCE</scope>
</reference>
<dbReference type="EMBL" id="HG806011">
    <property type="protein sequence ID" value="CDW56136.1"/>
    <property type="molecule type" value="Genomic_DNA"/>
</dbReference>
<sequence>MHILIQISVFLAYSMQLICCSEAFRHDGPKLILGESSAVCTLAELKSDPTSGWFSYGNDRTDIDEKFKNRFIMWRALGQDLLLEERSFTEDIPLGSLSLRFTNEVVLRGTTIFETDKRLYLLVATTAATYRIVLKHPVLDVAELRSFSALSTLKESNIKNAQNSFSYSCPTSEPPYASACALTKNEEAVFALAVEDSCILLVRFGPYASTDSPTQEILWQGSRLKQLWSGLFTSWAPSETFCFESATSLCFVNPRSELTLCTLSFDCRLRLWCCNQRSAVVHFDFNEALSVFCGNHSVPPSWMDGSKWRIKCFSLESSVCFVAYICVGNVSRFYVLRGEKMNRRWTIHLLTNFEAFEYDLIDFHLVESKFFGLWASRKGFVVKYKNFSIDPTCRQSDWINIRGLDNMLMQSDVNLELKQLVDKIFSPVQFSFDSLQKALRLCCLNVPIDVNPGDRDALRVVAFRYLVECNYVNETDLVNLFSENGSSKVWAQKLPSIILKALDYFGDFC</sequence>
<reference evidence="6" key="2">
    <citation type="submission" date="2014-03" db="EMBL/GenBank/DDBJ databases">
        <title>The whipworm genome and dual-species transcriptomics of an intimate host-pathogen interaction.</title>
        <authorList>
            <person name="Foth B.J."/>
            <person name="Tsai I.J."/>
            <person name="Reid A.J."/>
            <person name="Bancroft A.J."/>
            <person name="Nichol S."/>
            <person name="Tracey A."/>
            <person name="Holroyd N."/>
            <person name="Cotton J.A."/>
            <person name="Stanley E.J."/>
            <person name="Zarowiecki M."/>
            <person name="Liu J.Z."/>
            <person name="Huckvale T."/>
            <person name="Cooper P.J."/>
            <person name="Grencis R.K."/>
            <person name="Berriman M."/>
        </authorList>
    </citation>
    <scope>NUCLEOTIDE SEQUENCE [LARGE SCALE GENOMIC DNA]</scope>
</reference>
<dbReference type="Proteomes" id="UP000030665">
    <property type="component" value="Unassembled WGS sequence"/>
</dbReference>
<keyword evidence="7" id="KW-1185">Reference proteome</keyword>
<evidence type="ECO:0000259" key="5">
    <source>
        <dbReference type="Pfam" id="PF11715"/>
    </source>
</evidence>
<evidence type="ECO:0000256" key="3">
    <source>
        <dbReference type="ARBA" id="ARBA00023242"/>
    </source>
</evidence>
<dbReference type="InterPro" id="IPR059141">
    <property type="entry name" value="Beta-prop_Nup120_160"/>
</dbReference>
<name>A0A077Z7I7_TRITR</name>
<dbReference type="PANTHER" id="PTHR21286">
    <property type="entry name" value="NUCLEAR PORE COMPLEX PROTEIN NUP160"/>
    <property type="match status" value="1"/>
</dbReference>
<feature type="signal peptide" evidence="4">
    <location>
        <begin position="1"/>
        <end position="23"/>
    </location>
</feature>
<feature type="domain" description="Nucleoporin Nup120/160 beta-propeller" evidence="5">
    <location>
        <begin position="70"/>
        <end position="441"/>
    </location>
</feature>
<dbReference type="Pfam" id="PF11715">
    <property type="entry name" value="Beta-prop_Nup120_160"/>
    <property type="match status" value="1"/>
</dbReference>
<evidence type="ECO:0000256" key="1">
    <source>
        <dbReference type="ARBA" id="ARBA00004123"/>
    </source>
</evidence>
<dbReference type="PANTHER" id="PTHR21286:SF0">
    <property type="entry name" value="NUCLEAR PORE COMPLEX PROTEIN NUP160"/>
    <property type="match status" value="1"/>
</dbReference>
<dbReference type="InterPro" id="IPR021717">
    <property type="entry name" value="Nucleoporin_Nup160"/>
</dbReference>
<comment type="subcellular location">
    <subcellularLocation>
        <location evidence="1">Nucleus</location>
    </subcellularLocation>
</comment>
<gene>
    <name evidence="6" type="ORF">TTRE_0000441101</name>
</gene>
<feature type="chain" id="PRO_5001728482" evidence="4">
    <location>
        <begin position="24"/>
        <end position="509"/>
    </location>
</feature>
<evidence type="ECO:0000313" key="6">
    <source>
        <dbReference type="EMBL" id="CDW56136.1"/>
    </source>
</evidence>